<protein>
    <submittedName>
        <fullName evidence="1">Uncharacterized protein</fullName>
    </submittedName>
</protein>
<accession>A0A2D4JFH3</accession>
<name>A0A2D4JFH3_MICLE</name>
<dbReference type="EMBL" id="IACK01190699">
    <property type="protein sequence ID" value="LAA95238.1"/>
    <property type="molecule type" value="Transcribed_RNA"/>
</dbReference>
<reference evidence="1" key="2">
    <citation type="submission" date="2017-11" db="EMBL/GenBank/DDBJ databases">
        <title>Coralsnake Venomics: Analyses of Venom Gland Transcriptomes and Proteomes of Six Brazilian Taxa.</title>
        <authorList>
            <person name="Aird S.D."/>
            <person name="Jorge da Silva N."/>
            <person name="Qiu L."/>
            <person name="Villar-Briones A."/>
            <person name="Aparecida-Saddi V."/>
            <person name="Campos-Telles M.P."/>
            <person name="Grau M."/>
            <person name="Mikheyev A.S."/>
        </authorList>
    </citation>
    <scope>NUCLEOTIDE SEQUENCE</scope>
    <source>
        <tissue evidence="1">Venom_gland</tissue>
    </source>
</reference>
<evidence type="ECO:0000313" key="1">
    <source>
        <dbReference type="EMBL" id="LAA95238.1"/>
    </source>
</evidence>
<organism evidence="1">
    <name type="scientific">Micrurus lemniscatus lemniscatus</name>
    <dbReference type="NCBI Taxonomy" id="129467"/>
    <lineage>
        <taxon>Eukaryota</taxon>
        <taxon>Metazoa</taxon>
        <taxon>Chordata</taxon>
        <taxon>Craniata</taxon>
        <taxon>Vertebrata</taxon>
        <taxon>Euteleostomi</taxon>
        <taxon>Lepidosauria</taxon>
        <taxon>Squamata</taxon>
        <taxon>Bifurcata</taxon>
        <taxon>Unidentata</taxon>
        <taxon>Episquamata</taxon>
        <taxon>Toxicofera</taxon>
        <taxon>Serpentes</taxon>
        <taxon>Colubroidea</taxon>
        <taxon>Elapidae</taxon>
        <taxon>Elapinae</taxon>
        <taxon>Micrurus</taxon>
    </lineage>
</organism>
<dbReference type="AlphaFoldDB" id="A0A2D4JFH3"/>
<proteinExistence type="predicted"/>
<sequence>MLEEWTEALWDQLKPQWSISIRKIEDWKGKLCGVTFSWGSQGRLPRALITEEGYGAMGGEQDLYNVIYEQAINVLRDAFENVHVISLKTPEACFFVAVFAFWTEIFPTTQ</sequence>
<reference evidence="1" key="1">
    <citation type="submission" date="2017-07" db="EMBL/GenBank/DDBJ databases">
        <authorList>
            <person name="Mikheyev A."/>
            <person name="Grau M."/>
        </authorList>
    </citation>
    <scope>NUCLEOTIDE SEQUENCE</scope>
    <source>
        <tissue evidence="1">Venom_gland</tissue>
    </source>
</reference>